<gene>
    <name evidence="2" type="ORF">M0R89_22200</name>
</gene>
<name>A0A8U0I1A5_9EURY</name>
<keyword evidence="1" id="KW-0472">Membrane</keyword>
<feature type="transmembrane region" description="Helical" evidence="1">
    <location>
        <begin position="12"/>
        <end position="36"/>
    </location>
</feature>
<evidence type="ECO:0000313" key="2">
    <source>
        <dbReference type="EMBL" id="UPV76968.1"/>
    </source>
</evidence>
<reference evidence="2 3" key="1">
    <citation type="submission" date="2022-04" db="EMBL/GenBank/DDBJ databases">
        <title>Diverse halophilic archaea isolated from saline environments.</title>
        <authorList>
            <person name="Cui H.-L."/>
        </authorList>
    </citation>
    <scope>NUCLEOTIDE SEQUENCE [LARGE SCALE GENOMIC DNA]</scope>
    <source>
        <strain evidence="2 3">XZYJT49</strain>
        <plasmid evidence="2 3">unnamed3</plasmid>
    </source>
</reference>
<geneLocation type="plasmid" evidence="2 3">
    <name>unnamed3</name>
</geneLocation>
<protein>
    <submittedName>
        <fullName evidence="2">Uncharacterized protein</fullName>
    </submittedName>
</protein>
<keyword evidence="2" id="KW-0614">Plasmid</keyword>
<sequence>MSGDADSWLPYAGVGGLVACCLGLELLGGAVVLGGLAATIGLSTGLTYLAVVGLGGLVALGLAAGYHHIGEVNDGLLG</sequence>
<evidence type="ECO:0000313" key="3">
    <source>
        <dbReference type="Proteomes" id="UP000830729"/>
    </source>
</evidence>
<dbReference type="GeneID" id="72187973"/>
<keyword evidence="1" id="KW-1133">Transmembrane helix</keyword>
<dbReference type="KEGG" id="halx:M0R89_22200"/>
<proteinExistence type="predicted"/>
<keyword evidence="1" id="KW-0812">Transmembrane</keyword>
<dbReference type="Proteomes" id="UP000830729">
    <property type="component" value="Plasmid unnamed3"/>
</dbReference>
<organism evidence="2 3">
    <name type="scientific">Halorussus limi</name>
    <dbReference type="NCBI Taxonomy" id="2938695"/>
    <lineage>
        <taxon>Archaea</taxon>
        <taxon>Methanobacteriati</taxon>
        <taxon>Methanobacteriota</taxon>
        <taxon>Stenosarchaea group</taxon>
        <taxon>Halobacteria</taxon>
        <taxon>Halobacteriales</taxon>
        <taxon>Haladaptataceae</taxon>
        <taxon>Halorussus</taxon>
    </lineage>
</organism>
<accession>A0A8U0I1A5</accession>
<keyword evidence="3" id="KW-1185">Reference proteome</keyword>
<dbReference type="RefSeq" id="WP_248653001.1">
    <property type="nucleotide sequence ID" value="NZ_CP096662.1"/>
</dbReference>
<dbReference type="EMBL" id="CP096662">
    <property type="protein sequence ID" value="UPV76968.1"/>
    <property type="molecule type" value="Genomic_DNA"/>
</dbReference>
<evidence type="ECO:0000256" key="1">
    <source>
        <dbReference type="SAM" id="Phobius"/>
    </source>
</evidence>
<dbReference type="AlphaFoldDB" id="A0A8U0I1A5"/>
<feature type="transmembrane region" description="Helical" evidence="1">
    <location>
        <begin position="48"/>
        <end position="69"/>
    </location>
</feature>